<evidence type="ECO:0000256" key="12">
    <source>
        <dbReference type="PROSITE-ProRule" id="PRU00042"/>
    </source>
</evidence>
<dbReference type="InterPro" id="IPR036236">
    <property type="entry name" value="Znf_C2H2_sf"/>
</dbReference>
<dbReference type="PROSITE" id="PS50157">
    <property type="entry name" value="ZINC_FINGER_C2H2_2"/>
    <property type="match status" value="4"/>
</dbReference>
<feature type="compositionally biased region" description="Polar residues" evidence="13">
    <location>
        <begin position="173"/>
        <end position="186"/>
    </location>
</feature>
<organism evidence="15 16">
    <name type="scientific">Trichogramma brassicae</name>
    <dbReference type="NCBI Taxonomy" id="86971"/>
    <lineage>
        <taxon>Eukaryota</taxon>
        <taxon>Metazoa</taxon>
        <taxon>Ecdysozoa</taxon>
        <taxon>Arthropoda</taxon>
        <taxon>Hexapoda</taxon>
        <taxon>Insecta</taxon>
        <taxon>Pterygota</taxon>
        <taxon>Neoptera</taxon>
        <taxon>Endopterygota</taxon>
        <taxon>Hymenoptera</taxon>
        <taxon>Apocrita</taxon>
        <taxon>Proctotrupomorpha</taxon>
        <taxon>Chalcidoidea</taxon>
        <taxon>Trichogrammatidae</taxon>
        <taxon>Trichogramma</taxon>
    </lineage>
</organism>
<name>A0A6H5J1L7_9HYME</name>
<dbReference type="GO" id="GO:0000978">
    <property type="term" value="F:RNA polymerase II cis-regulatory region sequence-specific DNA binding"/>
    <property type="evidence" value="ECO:0007669"/>
    <property type="project" value="TreeGrafter"/>
</dbReference>
<dbReference type="Gene3D" id="3.30.160.60">
    <property type="entry name" value="Classic Zinc Finger"/>
    <property type="match status" value="4"/>
</dbReference>
<reference evidence="15 16" key="1">
    <citation type="submission" date="2020-02" db="EMBL/GenBank/DDBJ databases">
        <authorList>
            <person name="Ferguson B K."/>
        </authorList>
    </citation>
    <scope>NUCLEOTIDE SEQUENCE [LARGE SCALE GENOMIC DNA]</scope>
</reference>
<evidence type="ECO:0000256" key="10">
    <source>
        <dbReference type="ARBA" id="ARBA00071743"/>
    </source>
</evidence>
<keyword evidence="16" id="KW-1185">Reference proteome</keyword>
<feature type="region of interest" description="Disordered" evidence="13">
    <location>
        <begin position="171"/>
        <end position="194"/>
    </location>
</feature>
<feature type="domain" description="C2H2-type" evidence="14">
    <location>
        <begin position="779"/>
        <end position="806"/>
    </location>
</feature>
<feature type="compositionally biased region" description="Basic and acidic residues" evidence="13">
    <location>
        <begin position="518"/>
        <end position="528"/>
    </location>
</feature>
<evidence type="ECO:0000256" key="9">
    <source>
        <dbReference type="ARBA" id="ARBA00064979"/>
    </source>
</evidence>
<dbReference type="EMBL" id="CADCXV010001317">
    <property type="protein sequence ID" value="CAB0043485.1"/>
    <property type="molecule type" value="Genomic_DNA"/>
</dbReference>
<dbReference type="OrthoDB" id="5428132at2759"/>
<feature type="domain" description="C2H2-type" evidence="14">
    <location>
        <begin position="723"/>
        <end position="750"/>
    </location>
</feature>
<keyword evidence="2" id="KW-0479">Metal-binding</keyword>
<dbReference type="Pfam" id="PF00096">
    <property type="entry name" value="zf-C2H2"/>
    <property type="match status" value="4"/>
</dbReference>
<comment type="subcellular location">
    <subcellularLocation>
        <location evidence="1">Nucleus</location>
    </subcellularLocation>
</comment>
<evidence type="ECO:0000256" key="6">
    <source>
        <dbReference type="ARBA" id="ARBA00023125"/>
    </source>
</evidence>
<keyword evidence="7" id="KW-0539">Nucleus</keyword>
<feature type="compositionally biased region" description="Polar residues" evidence="13">
    <location>
        <begin position="268"/>
        <end position="278"/>
    </location>
</feature>
<feature type="compositionally biased region" description="Polar residues" evidence="13">
    <location>
        <begin position="623"/>
        <end position="633"/>
    </location>
</feature>
<feature type="region of interest" description="Disordered" evidence="13">
    <location>
        <begin position="53"/>
        <end position="98"/>
    </location>
</feature>
<dbReference type="GO" id="GO:0055059">
    <property type="term" value="P:asymmetric neuroblast division"/>
    <property type="evidence" value="ECO:0007669"/>
    <property type="project" value="UniProtKB-ARBA"/>
</dbReference>
<feature type="compositionally biased region" description="Low complexity" evidence="13">
    <location>
        <begin position="64"/>
        <end position="87"/>
    </location>
</feature>
<protein>
    <recommendedName>
        <fullName evidence="10">Transcriptional repressor scratch 1</fullName>
    </recommendedName>
    <alternativeName>
        <fullName evidence="11">Scratch homolog 1 zinc finger protein</fullName>
    </alternativeName>
</protein>
<dbReference type="FunFam" id="3.30.160.60:FF:000169">
    <property type="entry name" value="transcriptional repressor scratch 2"/>
    <property type="match status" value="1"/>
</dbReference>
<keyword evidence="3" id="KW-0677">Repeat</keyword>
<dbReference type="FunFam" id="3.30.160.60:FF:000043">
    <property type="entry name" value="Scratch family zinc finger 2"/>
    <property type="match status" value="1"/>
</dbReference>
<feature type="region of interest" description="Disordered" evidence="13">
    <location>
        <begin position="616"/>
        <end position="650"/>
    </location>
</feature>
<dbReference type="GO" id="GO:0060562">
    <property type="term" value="P:epithelial tube morphogenesis"/>
    <property type="evidence" value="ECO:0007669"/>
    <property type="project" value="UniProtKB-ARBA"/>
</dbReference>
<dbReference type="GO" id="GO:0045944">
    <property type="term" value="P:positive regulation of transcription by RNA polymerase II"/>
    <property type="evidence" value="ECO:0007669"/>
    <property type="project" value="UniProtKB-ARBA"/>
</dbReference>
<evidence type="ECO:0000256" key="7">
    <source>
        <dbReference type="ARBA" id="ARBA00023242"/>
    </source>
</evidence>
<feature type="compositionally biased region" description="Polar residues" evidence="13">
    <location>
        <begin position="535"/>
        <end position="550"/>
    </location>
</feature>
<dbReference type="PANTHER" id="PTHR24388:SF38">
    <property type="entry name" value="PROTEIN SNAIL"/>
    <property type="match status" value="1"/>
</dbReference>
<feature type="domain" description="C2H2-type" evidence="14">
    <location>
        <begin position="751"/>
        <end position="778"/>
    </location>
</feature>
<sequence length="819" mass="90370">MPRCLMAKKWKAYPWPDRVDDEAIHVLDSLPAASENQDLIVLTMQTDDEEIDVVGDADPSKSNQQQQQQQQQQPCWEPHSPTAGATAPSPPPLNASGALYYHVDNHSRCLDSLTQPEVNPAHESLRHRHDLATDTSYKIKLPSFKMPRCYMVKKALCSKYINSMTRTFDDWSPSATSQPPVHSEPQTKLPAPKPRYAASATVSAAHNFTGSNSSSTTTNSCICNINNYNDVNDTKERLPVIVSTTSQTQTCASSDSAVKNVETVKITTSSKEARSNQIPAERPPRAIEQPLAKSAFSRPKHINKITNYDSRTEDAASARSVCLTDIRNTSEQLLFRDRSAAETEAAHDLLELSRSLPPLPPPSVAIGPHNVMEHSTNDIQEITGYQLSTTIEQTSSQPESAFPIYQVSSIDRNSVVDIYHHPSEHHYQHLHAMAAHCSHSPPQPPPPTSIIYEPATLLHTSHGGVFIPLSPVQEILFYSTPTLPTTTMIAATTVPSPVQQQILIPACAKASSNLTLASERHRTQRSEALEPLTPPTSECSSDVENSNPNALRQHELGVEQRTTESQLPADQNNKEIQTADTTDTMESATSPIASEGQATVLKSASYTYDTLLVSDGRSKSRKQQLTTRSPDNIDTQHVDKQNKSQTQPNDIVKVDVPEISRHGKYVCSECGKEQYATSSNLSRHKQTHRSIDSQSAKKCIHCGKAYVSMPALAMHVLTHKLSHSCGICGKMFSRPWLLQGHLRSHTGEKPYGCAHCGKAFADRSNLRAHMQTHSADKNYECGRCHKSFALKSYLNKHLESACLRDPNDNANSDCDPLLF</sequence>
<dbReference type="InterPro" id="IPR050527">
    <property type="entry name" value="Snail/Krueppel_Znf"/>
</dbReference>
<feature type="region of interest" description="Disordered" evidence="13">
    <location>
        <begin position="515"/>
        <end position="596"/>
    </location>
</feature>
<dbReference type="GO" id="GO:0008270">
    <property type="term" value="F:zinc ion binding"/>
    <property type="evidence" value="ECO:0007669"/>
    <property type="project" value="UniProtKB-KW"/>
</dbReference>
<dbReference type="InterPro" id="IPR013087">
    <property type="entry name" value="Znf_C2H2_type"/>
</dbReference>
<evidence type="ECO:0000256" key="1">
    <source>
        <dbReference type="ARBA" id="ARBA00004123"/>
    </source>
</evidence>
<dbReference type="GO" id="GO:0005634">
    <property type="term" value="C:nucleus"/>
    <property type="evidence" value="ECO:0007669"/>
    <property type="project" value="UniProtKB-SubCell"/>
</dbReference>
<evidence type="ECO:0000256" key="2">
    <source>
        <dbReference type="ARBA" id="ARBA00022723"/>
    </source>
</evidence>
<feature type="domain" description="C2H2-type" evidence="14">
    <location>
        <begin position="697"/>
        <end position="724"/>
    </location>
</feature>
<dbReference type="PANTHER" id="PTHR24388">
    <property type="entry name" value="ZINC FINGER PROTEIN"/>
    <property type="match status" value="1"/>
</dbReference>
<keyword evidence="4 12" id="KW-0863">Zinc-finger</keyword>
<dbReference type="SMART" id="SM00355">
    <property type="entry name" value="ZnF_C2H2"/>
    <property type="match status" value="5"/>
</dbReference>
<feature type="region of interest" description="Disordered" evidence="13">
    <location>
        <begin position="268"/>
        <end position="291"/>
    </location>
</feature>
<dbReference type="GO" id="GO:0000981">
    <property type="term" value="F:DNA-binding transcription factor activity, RNA polymerase II-specific"/>
    <property type="evidence" value="ECO:0007669"/>
    <property type="project" value="TreeGrafter"/>
</dbReference>
<dbReference type="GO" id="GO:0007417">
    <property type="term" value="P:central nervous system development"/>
    <property type="evidence" value="ECO:0007669"/>
    <property type="project" value="UniProtKB-ARBA"/>
</dbReference>
<feature type="compositionally biased region" description="Basic and acidic residues" evidence="13">
    <location>
        <begin position="552"/>
        <end position="562"/>
    </location>
</feature>
<dbReference type="PROSITE" id="PS00028">
    <property type="entry name" value="ZINC_FINGER_C2H2_1"/>
    <property type="match status" value="3"/>
</dbReference>
<comment type="similarity">
    <text evidence="8">Belongs to the snail C2H2-type zinc-finger protein family.</text>
</comment>
<accession>A0A6H5J1L7</accession>
<evidence type="ECO:0000256" key="3">
    <source>
        <dbReference type="ARBA" id="ARBA00022737"/>
    </source>
</evidence>
<dbReference type="FunFam" id="3.30.160.60:FF:000207">
    <property type="entry name" value="zinc finger protein SNAI2"/>
    <property type="match status" value="1"/>
</dbReference>
<evidence type="ECO:0000256" key="11">
    <source>
        <dbReference type="ARBA" id="ARBA00083685"/>
    </source>
</evidence>
<dbReference type="Proteomes" id="UP000479190">
    <property type="component" value="Unassembled WGS sequence"/>
</dbReference>
<keyword evidence="6" id="KW-0238">DNA-binding</keyword>
<dbReference type="GO" id="GO:2000177">
    <property type="term" value="P:regulation of neural precursor cell proliferation"/>
    <property type="evidence" value="ECO:0007669"/>
    <property type="project" value="UniProtKB-ARBA"/>
</dbReference>
<dbReference type="SUPFAM" id="SSF57667">
    <property type="entry name" value="beta-beta-alpha zinc fingers"/>
    <property type="match status" value="2"/>
</dbReference>
<comment type="subunit">
    <text evidence="9">Interacts (via SNAG domain) with LIMD1 (via LIM domains), WTIP (via LIM domains) and AJUBA (via LIM domains).</text>
</comment>
<evidence type="ECO:0000313" key="15">
    <source>
        <dbReference type="EMBL" id="CAB0043485.1"/>
    </source>
</evidence>
<proteinExistence type="inferred from homology"/>
<evidence type="ECO:0000259" key="14">
    <source>
        <dbReference type="PROSITE" id="PS50157"/>
    </source>
</evidence>
<keyword evidence="5" id="KW-0862">Zinc</keyword>
<evidence type="ECO:0000313" key="16">
    <source>
        <dbReference type="Proteomes" id="UP000479190"/>
    </source>
</evidence>
<feature type="compositionally biased region" description="Polar residues" evidence="13">
    <location>
        <begin position="563"/>
        <end position="596"/>
    </location>
</feature>
<evidence type="ECO:0000256" key="5">
    <source>
        <dbReference type="ARBA" id="ARBA00022833"/>
    </source>
</evidence>
<dbReference type="AlphaFoldDB" id="A0A6H5J1L7"/>
<evidence type="ECO:0000256" key="13">
    <source>
        <dbReference type="SAM" id="MobiDB-lite"/>
    </source>
</evidence>
<evidence type="ECO:0000256" key="4">
    <source>
        <dbReference type="ARBA" id="ARBA00022771"/>
    </source>
</evidence>
<evidence type="ECO:0000256" key="8">
    <source>
        <dbReference type="ARBA" id="ARBA00037948"/>
    </source>
</evidence>
<gene>
    <name evidence="15" type="ORF">TBRA_LOCUS15073</name>
</gene>